<accession>A0A1V0UV28</accession>
<protein>
    <submittedName>
        <fullName evidence="1">Uncharacterized protein</fullName>
    </submittedName>
</protein>
<dbReference type="EMBL" id="CP020557">
    <property type="protein sequence ID" value="ARF69034.1"/>
    <property type="molecule type" value="Genomic_DNA"/>
</dbReference>
<reference evidence="1 2" key="1">
    <citation type="submission" date="2017-03" db="EMBL/GenBank/DDBJ databases">
        <title>Paenibacillus larvae genome sequencing.</title>
        <authorList>
            <person name="Dingman D.W."/>
        </authorList>
    </citation>
    <scope>NUCLEOTIDE SEQUENCE [LARGE SCALE GENOMIC DNA]</scope>
    <source>
        <strain evidence="1 2">SAG 10367</strain>
    </source>
</reference>
<dbReference type="AlphaFoldDB" id="A0A1V0UV28"/>
<organism evidence="1 2">
    <name type="scientific">Paenibacillus larvae subsp. pulvifaciens</name>
    <dbReference type="NCBI Taxonomy" id="1477"/>
    <lineage>
        <taxon>Bacteria</taxon>
        <taxon>Bacillati</taxon>
        <taxon>Bacillota</taxon>
        <taxon>Bacilli</taxon>
        <taxon>Bacillales</taxon>
        <taxon>Paenibacillaceae</taxon>
        <taxon>Paenibacillus</taxon>
    </lineage>
</organism>
<dbReference type="Proteomes" id="UP000192727">
    <property type="component" value="Chromosome"/>
</dbReference>
<gene>
    <name evidence="1" type="ORF">B7C51_16305</name>
</gene>
<sequence length="60" mass="7120">MMRYIIYFVVSLVIEFVYFFFIKKNTGVEVIDMLIYAVLFTLIMFVLDLIKPDKNNGKSD</sequence>
<name>A0A1V0UV28_9BACL</name>
<evidence type="ECO:0000313" key="1">
    <source>
        <dbReference type="EMBL" id="ARF69034.1"/>
    </source>
</evidence>
<proteinExistence type="predicted"/>
<evidence type="ECO:0000313" key="2">
    <source>
        <dbReference type="Proteomes" id="UP000192727"/>
    </source>
</evidence>